<dbReference type="PANTHER" id="PTHR43842:SF2">
    <property type="entry name" value="PROPIONYL-COA CARBOXYLASE BETA CHAIN, MITOCHONDRIAL"/>
    <property type="match status" value="1"/>
</dbReference>
<evidence type="ECO:0000259" key="1">
    <source>
        <dbReference type="PROSITE" id="PS50980"/>
    </source>
</evidence>
<dbReference type="PANTHER" id="PTHR43842">
    <property type="entry name" value="PROPIONYL-COA CARBOXYLASE BETA CHAIN"/>
    <property type="match status" value="1"/>
</dbReference>
<dbReference type="Gene3D" id="3.90.226.10">
    <property type="entry name" value="2-enoyl-CoA Hydratase, Chain A, domain 1"/>
    <property type="match status" value="1"/>
</dbReference>
<dbReference type="EMBL" id="BARW01016392">
    <property type="protein sequence ID" value="GAI90542.1"/>
    <property type="molecule type" value="Genomic_DNA"/>
</dbReference>
<dbReference type="InterPro" id="IPR034733">
    <property type="entry name" value="AcCoA_carboxyl_beta"/>
</dbReference>
<dbReference type="PROSITE" id="PS50980">
    <property type="entry name" value="COA_CT_NTER"/>
    <property type="match status" value="1"/>
</dbReference>
<protein>
    <recommendedName>
        <fullName evidence="1">CoA carboxyltransferase N-terminal domain-containing protein</fullName>
    </recommendedName>
</protein>
<dbReference type="InterPro" id="IPR051047">
    <property type="entry name" value="AccD/PCCB"/>
</dbReference>
<dbReference type="Pfam" id="PF01039">
    <property type="entry name" value="Carboxyl_trans"/>
    <property type="match status" value="1"/>
</dbReference>
<dbReference type="InterPro" id="IPR029045">
    <property type="entry name" value="ClpP/crotonase-like_dom_sf"/>
</dbReference>
<feature type="domain" description="CoA carboxyltransferase N-terminal" evidence="1">
    <location>
        <begin position="5"/>
        <end position="75"/>
    </location>
</feature>
<dbReference type="SUPFAM" id="SSF52096">
    <property type="entry name" value="ClpP/crotonase"/>
    <property type="match status" value="1"/>
</dbReference>
<comment type="caution">
    <text evidence="2">The sequence shown here is derived from an EMBL/GenBank/DDBJ whole genome shotgun (WGS) entry which is preliminary data.</text>
</comment>
<evidence type="ECO:0000313" key="2">
    <source>
        <dbReference type="EMBL" id="GAI90542.1"/>
    </source>
</evidence>
<dbReference type="GO" id="GO:0004658">
    <property type="term" value="F:propionyl-CoA carboxylase activity"/>
    <property type="evidence" value="ECO:0007669"/>
    <property type="project" value="TreeGrafter"/>
</dbReference>
<organism evidence="2">
    <name type="scientific">marine sediment metagenome</name>
    <dbReference type="NCBI Taxonomy" id="412755"/>
    <lineage>
        <taxon>unclassified sequences</taxon>
        <taxon>metagenomes</taxon>
        <taxon>ecological metagenomes</taxon>
    </lineage>
</organism>
<dbReference type="AlphaFoldDB" id="X1SBZ6"/>
<sequence>MKLSIDELMKNLKEREDKVKAGGGDKRVKAQHEKGKLTARERIAFLLDKDSFVELDLLVEHRCNNFGMEVVILKF</sequence>
<accession>X1SBZ6</accession>
<name>X1SBZ6_9ZZZZ</name>
<gene>
    <name evidence="2" type="ORF">S12H4_28563</name>
</gene>
<dbReference type="InterPro" id="IPR011762">
    <property type="entry name" value="COA_CT_N"/>
</dbReference>
<reference evidence="2" key="1">
    <citation type="journal article" date="2014" name="Front. Microbiol.">
        <title>High frequency of phylogenetically diverse reductive dehalogenase-homologous genes in deep subseafloor sedimentary metagenomes.</title>
        <authorList>
            <person name="Kawai M."/>
            <person name="Futagami T."/>
            <person name="Toyoda A."/>
            <person name="Takaki Y."/>
            <person name="Nishi S."/>
            <person name="Hori S."/>
            <person name="Arai W."/>
            <person name="Tsubouchi T."/>
            <person name="Morono Y."/>
            <person name="Uchiyama I."/>
            <person name="Ito T."/>
            <person name="Fujiyama A."/>
            <person name="Inagaki F."/>
            <person name="Takami H."/>
        </authorList>
    </citation>
    <scope>NUCLEOTIDE SEQUENCE</scope>
    <source>
        <strain evidence="2">Expedition CK06-06</strain>
    </source>
</reference>
<proteinExistence type="predicted"/>